<keyword evidence="7 8" id="KW-0472">Membrane</keyword>
<sequence>MPAVNTADTDPPRWTINARVETLLLGASVFWALAVNQRFFAGALAGHPGSSLGFTLALGLALVALHFLLLAPFATRVTVKPLLALMFVATAFAAHYMNRLGLYLDPSMLRNVLRTDLAEASELFTPSLVPDLLLLAGLPMLLLWRVRLVRRGGWVSALGLRIASVGVAAALLVGTVVAQYQPLASLMRNHKELRYLVTPANYLWSLASVFGREARASGPKTPIGTDARPGQSWQDGGRARVVVFVVGETARAANWGLDGYTRQTMPELATLPVVTFGDVTSCGTNTEVSVPCMFSALGRRHYDERAIRGSESLLNLLARAGVGVRWRDNQAGCKGVCDGVPSETAAAVAPAALCPDGRCLDEALLAGLDDWLAGVKGRQMLVLHQLGNHGPAYFRRYPPQFERFKPACRDEDLRNCSRDEIVNAYDNALLYTDHLLATLVRTLQAHADRVDATMVYVSDHGESLGENNFYLHGLPWPIAPQEQKKVPMLVWSSAGGSLDTACLGRRAAQPASHDNLFHLMLGLLDVQTALYEPAMDPSHGCRRDTTP</sequence>
<keyword evidence="4 11" id="KW-0808">Transferase</keyword>
<dbReference type="GO" id="GO:0016776">
    <property type="term" value="F:phosphotransferase activity, phosphate group as acceptor"/>
    <property type="evidence" value="ECO:0007669"/>
    <property type="project" value="TreeGrafter"/>
</dbReference>
<dbReference type="Gene3D" id="3.40.720.10">
    <property type="entry name" value="Alkaline Phosphatase, subunit A"/>
    <property type="match status" value="1"/>
</dbReference>
<feature type="transmembrane region" description="Helical" evidence="8">
    <location>
        <begin position="124"/>
        <end position="146"/>
    </location>
</feature>
<proteinExistence type="predicted"/>
<evidence type="ECO:0000256" key="1">
    <source>
        <dbReference type="ARBA" id="ARBA00004429"/>
    </source>
</evidence>
<dbReference type="Pfam" id="PF00884">
    <property type="entry name" value="Sulfatase"/>
    <property type="match status" value="1"/>
</dbReference>
<dbReference type="InterPro" id="IPR017850">
    <property type="entry name" value="Alkaline_phosphatase_core_sf"/>
</dbReference>
<evidence type="ECO:0000313" key="11">
    <source>
        <dbReference type="EMBL" id="TCO98395.1"/>
    </source>
</evidence>
<dbReference type="PANTHER" id="PTHR30443">
    <property type="entry name" value="INNER MEMBRANE PROTEIN"/>
    <property type="match status" value="1"/>
</dbReference>
<dbReference type="CDD" id="cd16017">
    <property type="entry name" value="LptA"/>
    <property type="match status" value="1"/>
</dbReference>
<feature type="domain" description="Phosphoethanolamine transferase N-terminal" evidence="10">
    <location>
        <begin position="62"/>
        <end position="211"/>
    </location>
</feature>
<protein>
    <submittedName>
        <fullName evidence="11">Lipid A ethanolaminephosphotransferase</fullName>
    </submittedName>
</protein>
<dbReference type="InterPro" id="IPR058130">
    <property type="entry name" value="PEA_transf_C"/>
</dbReference>
<dbReference type="InterPro" id="IPR040423">
    <property type="entry name" value="PEA_transferase"/>
</dbReference>
<dbReference type="GO" id="GO:0009244">
    <property type="term" value="P:lipopolysaccharide core region biosynthetic process"/>
    <property type="evidence" value="ECO:0007669"/>
    <property type="project" value="TreeGrafter"/>
</dbReference>
<evidence type="ECO:0000256" key="4">
    <source>
        <dbReference type="ARBA" id="ARBA00022679"/>
    </source>
</evidence>
<dbReference type="PANTHER" id="PTHR30443:SF0">
    <property type="entry name" value="PHOSPHOETHANOLAMINE TRANSFERASE EPTA"/>
    <property type="match status" value="1"/>
</dbReference>
<name>A0A4R2M7N3_RUBGE</name>
<keyword evidence="6 8" id="KW-1133">Transmembrane helix</keyword>
<keyword evidence="5 8" id="KW-0812">Transmembrane</keyword>
<dbReference type="Pfam" id="PF08019">
    <property type="entry name" value="EptA_B_N"/>
    <property type="match status" value="1"/>
</dbReference>
<comment type="caution">
    <text evidence="11">The sequence shown here is derived from an EMBL/GenBank/DDBJ whole genome shotgun (WGS) entry which is preliminary data.</text>
</comment>
<dbReference type="GO" id="GO:0005886">
    <property type="term" value="C:plasma membrane"/>
    <property type="evidence" value="ECO:0007669"/>
    <property type="project" value="UniProtKB-SubCell"/>
</dbReference>
<dbReference type="SUPFAM" id="SSF53649">
    <property type="entry name" value="Alkaline phosphatase-like"/>
    <property type="match status" value="1"/>
</dbReference>
<feature type="domain" description="Sulfatase N-terminal" evidence="9">
    <location>
        <begin position="241"/>
        <end position="526"/>
    </location>
</feature>
<evidence type="ECO:0000256" key="6">
    <source>
        <dbReference type="ARBA" id="ARBA00022989"/>
    </source>
</evidence>
<evidence type="ECO:0000259" key="10">
    <source>
        <dbReference type="Pfam" id="PF08019"/>
    </source>
</evidence>
<dbReference type="InterPro" id="IPR000917">
    <property type="entry name" value="Sulfatase_N"/>
</dbReference>
<evidence type="ECO:0000256" key="8">
    <source>
        <dbReference type="SAM" id="Phobius"/>
    </source>
</evidence>
<keyword evidence="2" id="KW-1003">Cell membrane</keyword>
<feature type="transmembrane region" description="Helical" evidence="8">
    <location>
        <begin position="51"/>
        <end position="70"/>
    </location>
</feature>
<dbReference type="InterPro" id="IPR012549">
    <property type="entry name" value="EptA-like_N"/>
</dbReference>
<dbReference type="Proteomes" id="UP000295106">
    <property type="component" value="Unassembled WGS sequence"/>
</dbReference>
<organism evidence="11 12">
    <name type="scientific">Rubrivivax gelatinosus</name>
    <name type="common">Rhodocyclus gelatinosus</name>
    <name type="synonym">Rhodopseudomonas gelatinosa</name>
    <dbReference type="NCBI Taxonomy" id="28068"/>
    <lineage>
        <taxon>Bacteria</taxon>
        <taxon>Pseudomonadati</taxon>
        <taxon>Pseudomonadota</taxon>
        <taxon>Betaproteobacteria</taxon>
        <taxon>Burkholderiales</taxon>
        <taxon>Sphaerotilaceae</taxon>
        <taxon>Rubrivivax</taxon>
    </lineage>
</organism>
<dbReference type="NCBIfam" id="NF028537">
    <property type="entry name" value="P_eth_NH2_trans"/>
    <property type="match status" value="1"/>
</dbReference>
<comment type="subcellular location">
    <subcellularLocation>
        <location evidence="1">Cell inner membrane</location>
        <topology evidence="1">Multi-pass membrane protein</topology>
    </subcellularLocation>
</comment>
<evidence type="ECO:0000256" key="2">
    <source>
        <dbReference type="ARBA" id="ARBA00022475"/>
    </source>
</evidence>
<evidence type="ECO:0000256" key="5">
    <source>
        <dbReference type="ARBA" id="ARBA00022692"/>
    </source>
</evidence>
<accession>A0A4R2M7N3</accession>
<keyword evidence="3" id="KW-0997">Cell inner membrane</keyword>
<feature type="transmembrane region" description="Helical" evidence="8">
    <location>
        <begin position="23"/>
        <end position="45"/>
    </location>
</feature>
<evidence type="ECO:0000259" key="9">
    <source>
        <dbReference type="Pfam" id="PF00884"/>
    </source>
</evidence>
<gene>
    <name evidence="11" type="ORF">EV684_11740</name>
</gene>
<feature type="transmembrane region" description="Helical" evidence="8">
    <location>
        <begin position="82"/>
        <end position="104"/>
    </location>
</feature>
<dbReference type="AlphaFoldDB" id="A0A4R2M7N3"/>
<evidence type="ECO:0000256" key="3">
    <source>
        <dbReference type="ARBA" id="ARBA00022519"/>
    </source>
</evidence>
<evidence type="ECO:0000256" key="7">
    <source>
        <dbReference type="ARBA" id="ARBA00023136"/>
    </source>
</evidence>
<dbReference type="EMBL" id="SLXD01000017">
    <property type="protein sequence ID" value="TCO98395.1"/>
    <property type="molecule type" value="Genomic_DNA"/>
</dbReference>
<feature type="transmembrane region" description="Helical" evidence="8">
    <location>
        <begin position="158"/>
        <end position="180"/>
    </location>
</feature>
<reference evidence="11 12" key="1">
    <citation type="submission" date="2019-03" db="EMBL/GenBank/DDBJ databases">
        <title>Genomic Encyclopedia of Type Strains, Phase IV (KMG-IV): sequencing the most valuable type-strain genomes for metagenomic binning, comparative biology and taxonomic classification.</title>
        <authorList>
            <person name="Goeker M."/>
        </authorList>
    </citation>
    <scope>NUCLEOTIDE SEQUENCE [LARGE SCALE GENOMIC DNA]</scope>
    <source>
        <strain evidence="11 12">DSM 1709</strain>
    </source>
</reference>
<evidence type="ECO:0000313" key="12">
    <source>
        <dbReference type="Proteomes" id="UP000295106"/>
    </source>
</evidence>